<sequence>MNEPTPEQLAAGEAHGLTPPMCAFLRGETPEELQADAVTFLAAFGTPEPPAPAPRSGGPRGVDVASSGGRGSVSAGAALYRERHGLDEDGRRPEKPKSVPARNRNPWQANGYTLGSR</sequence>
<gene>
    <name evidence="2" type="ORF">ACFQ63_06490</name>
</gene>
<reference evidence="2 3" key="1">
    <citation type="submission" date="2024-09" db="EMBL/GenBank/DDBJ databases">
        <title>The Natural Products Discovery Center: Release of the First 8490 Sequenced Strains for Exploring Actinobacteria Biosynthetic Diversity.</title>
        <authorList>
            <person name="Kalkreuter E."/>
            <person name="Kautsar S.A."/>
            <person name="Yang D."/>
            <person name="Bader C.D."/>
            <person name="Teijaro C.N."/>
            <person name="Fluegel L."/>
            <person name="Davis C.M."/>
            <person name="Simpson J.R."/>
            <person name="Lauterbach L."/>
            <person name="Steele A.D."/>
            <person name="Gui C."/>
            <person name="Meng S."/>
            <person name="Li G."/>
            <person name="Viehrig K."/>
            <person name="Ye F."/>
            <person name="Su P."/>
            <person name="Kiefer A.F."/>
            <person name="Nichols A."/>
            <person name="Cepeda A.J."/>
            <person name="Yan W."/>
            <person name="Fan B."/>
            <person name="Jiang Y."/>
            <person name="Adhikari A."/>
            <person name="Zheng C.-J."/>
            <person name="Schuster L."/>
            <person name="Cowan T.M."/>
            <person name="Smanski M.J."/>
            <person name="Chevrette M.G."/>
            <person name="De Carvalho L.P.S."/>
            <person name="Shen B."/>
        </authorList>
    </citation>
    <scope>NUCLEOTIDE SEQUENCE [LARGE SCALE GENOMIC DNA]</scope>
    <source>
        <strain evidence="2 3">NPDC056472</strain>
    </source>
</reference>
<keyword evidence="3" id="KW-1185">Reference proteome</keyword>
<feature type="compositionally biased region" description="Low complexity" evidence="1">
    <location>
        <begin position="54"/>
        <end position="78"/>
    </location>
</feature>
<evidence type="ECO:0000256" key="1">
    <source>
        <dbReference type="SAM" id="MobiDB-lite"/>
    </source>
</evidence>
<evidence type="ECO:0000313" key="3">
    <source>
        <dbReference type="Proteomes" id="UP001600424"/>
    </source>
</evidence>
<accession>A0ABW6IP16</accession>
<feature type="compositionally biased region" description="Polar residues" evidence="1">
    <location>
        <begin position="105"/>
        <end position="117"/>
    </location>
</feature>
<feature type="compositionally biased region" description="Basic and acidic residues" evidence="1">
    <location>
        <begin position="80"/>
        <end position="97"/>
    </location>
</feature>
<feature type="region of interest" description="Disordered" evidence="1">
    <location>
        <begin position="44"/>
        <end position="117"/>
    </location>
</feature>
<organism evidence="2 3">
    <name type="scientific">Streptomyces wedmorensis</name>
    <dbReference type="NCBI Taxonomy" id="43759"/>
    <lineage>
        <taxon>Bacteria</taxon>
        <taxon>Bacillati</taxon>
        <taxon>Actinomycetota</taxon>
        <taxon>Actinomycetes</taxon>
        <taxon>Kitasatosporales</taxon>
        <taxon>Streptomycetaceae</taxon>
        <taxon>Streptomyces</taxon>
    </lineage>
</organism>
<name>A0ABW6IP16_STRWE</name>
<dbReference type="Proteomes" id="UP001600424">
    <property type="component" value="Unassembled WGS sequence"/>
</dbReference>
<dbReference type="EMBL" id="JBHTRV010000004">
    <property type="protein sequence ID" value="MFE5979343.1"/>
    <property type="molecule type" value="Genomic_DNA"/>
</dbReference>
<protein>
    <submittedName>
        <fullName evidence="2">Uncharacterized protein</fullName>
    </submittedName>
</protein>
<feature type="region of interest" description="Disordered" evidence="1">
    <location>
        <begin position="1"/>
        <end position="21"/>
    </location>
</feature>
<evidence type="ECO:0000313" key="2">
    <source>
        <dbReference type="EMBL" id="MFE5979343.1"/>
    </source>
</evidence>
<dbReference type="RefSeq" id="WP_386250473.1">
    <property type="nucleotide sequence ID" value="NZ_JBHTRV010000004.1"/>
</dbReference>
<comment type="caution">
    <text evidence="2">The sequence shown here is derived from an EMBL/GenBank/DDBJ whole genome shotgun (WGS) entry which is preliminary data.</text>
</comment>
<proteinExistence type="predicted"/>